<feature type="transmembrane region" description="Helical" evidence="1">
    <location>
        <begin position="46"/>
        <end position="68"/>
    </location>
</feature>
<keyword evidence="1" id="KW-0812">Transmembrane</keyword>
<name>A0A1J5QGF9_9ZZZZ</name>
<keyword evidence="1" id="KW-0472">Membrane</keyword>
<dbReference type="AlphaFoldDB" id="A0A1J5QGF9"/>
<protein>
    <submittedName>
        <fullName evidence="2">Uncharacterized protein</fullName>
    </submittedName>
</protein>
<gene>
    <name evidence="2" type="ORF">GALL_417330</name>
</gene>
<evidence type="ECO:0000256" key="1">
    <source>
        <dbReference type="SAM" id="Phobius"/>
    </source>
</evidence>
<accession>A0A1J5QGF9</accession>
<sequence length="140" mass="14889">MNAPTISHGSVVPERKFPPIAEISVGILALIVIGGVYLAAHLPKHVSLVPTTALTVAAGVLALANVVLLARIKDFAWKSFFLVAKWTLLGYAVVAGMLEYIFVYDGTRGSTLVLLTSTLAIFAMNLAVLFGFSVAQFQDV</sequence>
<reference evidence="2" key="1">
    <citation type="submission" date="2016-10" db="EMBL/GenBank/DDBJ databases">
        <title>Sequence of Gallionella enrichment culture.</title>
        <authorList>
            <person name="Poehlein A."/>
            <person name="Muehling M."/>
            <person name="Daniel R."/>
        </authorList>
    </citation>
    <scope>NUCLEOTIDE SEQUENCE</scope>
</reference>
<comment type="caution">
    <text evidence="2">The sequence shown here is derived from an EMBL/GenBank/DDBJ whole genome shotgun (WGS) entry which is preliminary data.</text>
</comment>
<dbReference type="EMBL" id="MLJW01001828">
    <property type="protein sequence ID" value="OIQ76587.1"/>
    <property type="molecule type" value="Genomic_DNA"/>
</dbReference>
<proteinExistence type="predicted"/>
<organism evidence="2">
    <name type="scientific">mine drainage metagenome</name>
    <dbReference type="NCBI Taxonomy" id="410659"/>
    <lineage>
        <taxon>unclassified sequences</taxon>
        <taxon>metagenomes</taxon>
        <taxon>ecological metagenomes</taxon>
    </lineage>
</organism>
<keyword evidence="1" id="KW-1133">Transmembrane helix</keyword>
<evidence type="ECO:0000313" key="2">
    <source>
        <dbReference type="EMBL" id="OIQ76587.1"/>
    </source>
</evidence>
<feature type="transmembrane region" description="Helical" evidence="1">
    <location>
        <begin position="80"/>
        <end position="102"/>
    </location>
</feature>
<feature type="transmembrane region" description="Helical" evidence="1">
    <location>
        <begin position="114"/>
        <end position="135"/>
    </location>
</feature>
<feature type="transmembrane region" description="Helical" evidence="1">
    <location>
        <begin position="20"/>
        <end position="40"/>
    </location>
</feature>